<sequence length="49" mass="5384">IGISILTYGDGFRIISEVDRSILATDAAVQELNTNILMELQLLHELGRA</sequence>
<dbReference type="Proteomes" id="UP000708208">
    <property type="component" value="Unassembled WGS sequence"/>
</dbReference>
<dbReference type="EMBL" id="CAJVCH010314517">
    <property type="protein sequence ID" value="CAG7786290.1"/>
    <property type="molecule type" value="Genomic_DNA"/>
</dbReference>
<reference evidence="1" key="1">
    <citation type="submission" date="2021-06" db="EMBL/GenBank/DDBJ databases">
        <authorList>
            <person name="Hodson N. C."/>
            <person name="Mongue J. A."/>
            <person name="Jaron S. K."/>
        </authorList>
    </citation>
    <scope>NUCLEOTIDE SEQUENCE</scope>
</reference>
<evidence type="ECO:0000313" key="1">
    <source>
        <dbReference type="EMBL" id="CAG7786290.1"/>
    </source>
</evidence>
<accession>A0A8J2KGN4</accession>
<gene>
    <name evidence="1" type="ORF">AFUS01_LOCUS24864</name>
</gene>
<proteinExistence type="predicted"/>
<dbReference type="OrthoDB" id="619536at2759"/>
<name>A0A8J2KGN4_9HEXA</name>
<dbReference type="AlphaFoldDB" id="A0A8J2KGN4"/>
<keyword evidence="2" id="KW-1185">Reference proteome</keyword>
<comment type="caution">
    <text evidence="1">The sequence shown here is derived from an EMBL/GenBank/DDBJ whole genome shotgun (WGS) entry which is preliminary data.</text>
</comment>
<protein>
    <submittedName>
        <fullName evidence="1">Uncharacterized protein</fullName>
    </submittedName>
</protein>
<feature type="non-terminal residue" evidence="1">
    <location>
        <position position="1"/>
    </location>
</feature>
<evidence type="ECO:0000313" key="2">
    <source>
        <dbReference type="Proteomes" id="UP000708208"/>
    </source>
</evidence>
<organism evidence="1 2">
    <name type="scientific">Allacma fusca</name>
    <dbReference type="NCBI Taxonomy" id="39272"/>
    <lineage>
        <taxon>Eukaryota</taxon>
        <taxon>Metazoa</taxon>
        <taxon>Ecdysozoa</taxon>
        <taxon>Arthropoda</taxon>
        <taxon>Hexapoda</taxon>
        <taxon>Collembola</taxon>
        <taxon>Symphypleona</taxon>
        <taxon>Sminthuridae</taxon>
        <taxon>Allacma</taxon>
    </lineage>
</organism>